<dbReference type="Proteomes" id="UP000054485">
    <property type="component" value="Unassembled WGS sequence"/>
</dbReference>
<keyword evidence="2" id="KW-1185">Reference proteome</keyword>
<evidence type="ECO:0000313" key="1">
    <source>
        <dbReference type="EMBL" id="KIK38012.1"/>
    </source>
</evidence>
<reference evidence="1 2" key="1">
    <citation type="submission" date="2014-04" db="EMBL/GenBank/DDBJ databases">
        <authorList>
            <consortium name="DOE Joint Genome Institute"/>
            <person name="Kuo A."/>
            <person name="Ruytinx J."/>
            <person name="Rineau F."/>
            <person name="Colpaert J."/>
            <person name="Kohler A."/>
            <person name="Nagy L.G."/>
            <person name="Floudas D."/>
            <person name="Copeland A."/>
            <person name="Barry K.W."/>
            <person name="Cichocki N."/>
            <person name="Veneault-Fourrey C."/>
            <person name="LaButti K."/>
            <person name="Lindquist E.A."/>
            <person name="Lipzen A."/>
            <person name="Lundell T."/>
            <person name="Morin E."/>
            <person name="Murat C."/>
            <person name="Sun H."/>
            <person name="Tunlid A."/>
            <person name="Henrissat B."/>
            <person name="Grigoriev I.V."/>
            <person name="Hibbett D.S."/>
            <person name="Martin F."/>
            <person name="Nordberg H.P."/>
            <person name="Cantor M.N."/>
            <person name="Hua S.X."/>
        </authorList>
    </citation>
    <scope>NUCLEOTIDE SEQUENCE [LARGE SCALE GENOMIC DNA]</scope>
    <source>
        <strain evidence="1 2">UH-Slu-Lm8-n1</strain>
    </source>
</reference>
<accession>A0A0D0AUM8</accession>
<organism evidence="1 2">
    <name type="scientific">Suillus luteus UH-Slu-Lm8-n1</name>
    <dbReference type="NCBI Taxonomy" id="930992"/>
    <lineage>
        <taxon>Eukaryota</taxon>
        <taxon>Fungi</taxon>
        <taxon>Dikarya</taxon>
        <taxon>Basidiomycota</taxon>
        <taxon>Agaricomycotina</taxon>
        <taxon>Agaricomycetes</taxon>
        <taxon>Agaricomycetidae</taxon>
        <taxon>Boletales</taxon>
        <taxon>Suillineae</taxon>
        <taxon>Suillaceae</taxon>
        <taxon>Suillus</taxon>
    </lineage>
</organism>
<dbReference type="EMBL" id="KN835416">
    <property type="protein sequence ID" value="KIK38012.1"/>
    <property type="molecule type" value="Genomic_DNA"/>
</dbReference>
<sequence length="81" mass="8968">MTIDPSLYDPDSGHIENNWSSSLLTDLSCPLPDDDSTTRFSVSPEITGRVMTMTRHKVATLEFLGLDGTRIDSIEDLQVLV</sequence>
<name>A0A0D0AUM8_9AGAM</name>
<gene>
    <name evidence="1" type="ORF">CY34DRAFT_809807</name>
</gene>
<protein>
    <submittedName>
        <fullName evidence="1">Uncharacterized protein</fullName>
    </submittedName>
</protein>
<dbReference type="OrthoDB" id="2671404at2759"/>
<proteinExistence type="predicted"/>
<evidence type="ECO:0000313" key="2">
    <source>
        <dbReference type="Proteomes" id="UP000054485"/>
    </source>
</evidence>
<dbReference type="AlphaFoldDB" id="A0A0D0AUM8"/>
<dbReference type="InParanoid" id="A0A0D0AUM8"/>
<reference evidence="2" key="2">
    <citation type="submission" date="2015-01" db="EMBL/GenBank/DDBJ databases">
        <title>Evolutionary Origins and Diversification of the Mycorrhizal Mutualists.</title>
        <authorList>
            <consortium name="DOE Joint Genome Institute"/>
            <consortium name="Mycorrhizal Genomics Consortium"/>
            <person name="Kohler A."/>
            <person name="Kuo A."/>
            <person name="Nagy L.G."/>
            <person name="Floudas D."/>
            <person name="Copeland A."/>
            <person name="Barry K.W."/>
            <person name="Cichocki N."/>
            <person name="Veneault-Fourrey C."/>
            <person name="LaButti K."/>
            <person name="Lindquist E.A."/>
            <person name="Lipzen A."/>
            <person name="Lundell T."/>
            <person name="Morin E."/>
            <person name="Murat C."/>
            <person name="Riley R."/>
            <person name="Ohm R."/>
            <person name="Sun H."/>
            <person name="Tunlid A."/>
            <person name="Henrissat B."/>
            <person name="Grigoriev I.V."/>
            <person name="Hibbett D.S."/>
            <person name="Martin F."/>
        </authorList>
    </citation>
    <scope>NUCLEOTIDE SEQUENCE [LARGE SCALE GENOMIC DNA]</scope>
    <source>
        <strain evidence="2">UH-Slu-Lm8-n1</strain>
    </source>
</reference>
<dbReference type="HOGENOM" id="CLU_2575443_0_0_1"/>